<organism evidence="1 2">
    <name type="scientific">Ascaris lumbricoides</name>
    <name type="common">Giant roundworm</name>
    <dbReference type="NCBI Taxonomy" id="6252"/>
    <lineage>
        <taxon>Eukaryota</taxon>
        <taxon>Metazoa</taxon>
        <taxon>Ecdysozoa</taxon>
        <taxon>Nematoda</taxon>
        <taxon>Chromadorea</taxon>
        <taxon>Rhabditida</taxon>
        <taxon>Spirurina</taxon>
        <taxon>Ascaridomorpha</taxon>
        <taxon>Ascaridoidea</taxon>
        <taxon>Ascarididae</taxon>
        <taxon>Ascaris</taxon>
    </lineage>
</organism>
<dbReference type="Proteomes" id="UP000036681">
    <property type="component" value="Unplaced"/>
</dbReference>
<evidence type="ECO:0000313" key="2">
    <source>
        <dbReference type="WBParaSite" id="ALUE_0001286601-mRNA-1"/>
    </source>
</evidence>
<reference evidence="2" key="1">
    <citation type="submission" date="2017-02" db="UniProtKB">
        <authorList>
            <consortium name="WormBaseParasite"/>
        </authorList>
    </citation>
    <scope>IDENTIFICATION</scope>
</reference>
<dbReference type="AlphaFoldDB" id="A0A0M3I6X9"/>
<name>A0A0M3I6X9_ASCLU</name>
<protein>
    <submittedName>
        <fullName evidence="2">GNAT family N-acetyltransferase</fullName>
    </submittedName>
</protein>
<proteinExistence type="predicted"/>
<accession>A0A0M3I6X9</accession>
<sequence length="52" mass="6216">MVFPYRACDMRRKGYDRTLIDHIAVVFFDELEPFITGCVSLDNQVSHRRYFS</sequence>
<dbReference type="WBParaSite" id="ALUE_0001286601-mRNA-1">
    <property type="protein sequence ID" value="ALUE_0001286601-mRNA-1"/>
    <property type="gene ID" value="ALUE_0001286601"/>
</dbReference>
<keyword evidence="1" id="KW-1185">Reference proteome</keyword>
<evidence type="ECO:0000313" key="1">
    <source>
        <dbReference type="Proteomes" id="UP000036681"/>
    </source>
</evidence>